<dbReference type="Proteomes" id="UP001519460">
    <property type="component" value="Unassembled WGS sequence"/>
</dbReference>
<accession>A0ABD0JGI9</accession>
<evidence type="ECO:0000313" key="1">
    <source>
        <dbReference type="EMBL" id="KAK7473953.1"/>
    </source>
</evidence>
<protein>
    <submittedName>
        <fullName evidence="1">Uncharacterized protein</fullName>
    </submittedName>
</protein>
<dbReference type="AlphaFoldDB" id="A0ABD0JGI9"/>
<organism evidence="1 2">
    <name type="scientific">Batillaria attramentaria</name>
    <dbReference type="NCBI Taxonomy" id="370345"/>
    <lineage>
        <taxon>Eukaryota</taxon>
        <taxon>Metazoa</taxon>
        <taxon>Spiralia</taxon>
        <taxon>Lophotrochozoa</taxon>
        <taxon>Mollusca</taxon>
        <taxon>Gastropoda</taxon>
        <taxon>Caenogastropoda</taxon>
        <taxon>Sorbeoconcha</taxon>
        <taxon>Cerithioidea</taxon>
        <taxon>Batillariidae</taxon>
        <taxon>Batillaria</taxon>
    </lineage>
</organism>
<sequence>MRRRVVIGEDRHVVHLRPAIQHTCVRRSKKIQNTKACLLSSGQGQFLKSGQAAKSSSLFRSKAFEFSRVSELAESVTSVFVLQNQSGDTRDRWPAMFRSAY</sequence>
<evidence type="ECO:0000313" key="2">
    <source>
        <dbReference type="Proteomes" id="UP001519460"/>
    </source>
</evidence>
<comment type="caution">
    <text evidence="1">The sequence shown here is derived from an EMBL/GenBank/DDBJ whole genome shotgun (WGS) entry which is preliminary data.</text>
</comment>
<proteinExistence type="predicted"/>
<reference evidence="1 2" key="1">
    <citation type="journal article" date="2023" name="Sci. Data">
        <title>Genome assembly of the Korean intertidal mud-creeper Batillaria attramentaria.</title>
        <authorList>
            <person name="Patra A.K."/>
            <person name="Ho P.T."/>
            <person name="Jun S."/>
            <person name="Lee S.J."/>
            <person name="Kim Y."/>
            <person name="Won Y.J."/>
        </authorList>
    </citation>
    <scope>NUCLEOTIDE SEQUENCE [LARGE SCALE GENOMIC DNA]</scope>
    <source>
        <strain evidence="1">Wonlab-2016</strain>
    </source>
</reference>
<gene>
    <name evidence="1" type="ORF">BaRGS_00034782</name>
</gene>
<dbReference type="EMBL" id="JACVVK020000452">
    <property type="protein sequence ID" value="KAK7473953.1"/>
    <property type="molecule type" value="Genomic_DNA"/>
</dbReference>
<keyword evidence="2" id="KW-1185">Reference proteome</keyword>
<name>A0ABD0JGI9_9CAEN</name>